<feature type="modified residue" description="4-aspartylphosphate" evidence="2">
    <location>
        <position position="53"/>
    </location>
</feature>
<evidence type="ECO:0000313" key="4">
    <source>
        <dbReference type="EMBL" id="CAB3778619.1"/>
    </source>
</evidence>
<dbReference type="InterPro" id="IPR001789">
    <property type="entry name" value="Sig_transdc_resp-reg_receiver"/>
</dbReference>
<reference evidence="4 5" key="1">
    <citation type="submission" date="2020-04" db="EMBL/GenBank/DDBJ databases">
        <authorList>
            <person name="De Canck E."/>
        </authorList>
    </citation>
    <scope>NUCLEOTIDE SEQUENCE [LARGE SCALE GENOMIC DNA]</scope>
    <source>
        <strain evidence="4 5">LMG 28138</strain>
    </source>
</reference>
<dbReference type="SUPFAM" id="SSF52172">
    <property type="entry name" value="CheY-like"/>
    <property type="match status" value="1"/>
</dbReference>
<evidence type="ECO:0000256" key="1">
    <source>
        <dbReference type="ARBA" id="ARBA00022553"/>
    </source>
</evidence>
<dbReference type="InterPro" id="IPR050595">
    <property type="entry name" value="Bact_response_regulator"/>
</dbReference>
<keyword evidence="5" id="KW-1185">Reference proteome</keyword>
<dbReference type="RefSeq" id="WP_175103093.1">
    <property type="nucleotide sequence ID" value="NZ_CADIKM010000002.1"/>
</dbReference>
<dbReference type="SMART" id="SM00448">
    <property type="entry name" value="REC"/>
    <property type="match status" value="1"/>
</dbReference>
<protein>
    <submittedName>
        <fullName evidence="4">Chemotaxis protein CheY</fullName>
    </submittedName>
</protein>
<keyword evidence="1 2" id="KW-0597">Phosphoprotein</keyword>
<dbReference type="PANTHER" id="PTHR44591:SF25">
    <property type="entry name" value="CHEMOTAXIS TWO-COMPONENT RESPONSE REGULATOR"/>
    <property type="match status" value="1"/>
</dbReference>
<evidence type="ECO:0000256" key="2">
    <source>
        <dbReference type="PROSITE-ProRule" id="PRU00169"/>
    </source>
</evidence>
<dbReference type="Gene3D" id="3.40.50.2300">
    <property type="match status" value="1"/>
</dbReference>
<feature type="domain" description="Response regulatory" evidence="3">
    <location>
        <begin position="4"/>
        <end position="120"/>
    </location>
</feature>
<name>A0A6S7B3K1_9BURK</name>
<dbReference type="PANTHER" id="PTHR44591">
    <property type="entry name" value="STRESS RESPONSE REGULATOR PROTEIN 1"/>
    <property type="match status" value="1"/>
</dbReference>
<accession>A0A6S7B3K1</accession>
<dbReference type="InterPro" id="IPR011006">
    <property type="entry name" value="CheY-like_superfamily"/>
</dbReference>
<dbReference type="GO" id="GO:0000160">
    <property type="term" value="P:phosphorelay signal transduction system"/>
    <property type="evidence" value="ECO:0007669"/>
    <property type="project" value="InterPro"/>
</dbReference>
<evidence type="ECO:0000259" key="3">
    <source>
        <dbReference type="PROSITE" id="PS50110"/>
    </source>
</evidence>
<dbReference type="EMBL" id="CADIKM010000002">
    <property type="protein sequence ID" value="CAB3778619.1"/>
    <property type="molecule type" value="Genomic_DNA"/>
</dbReference>
<dbReference type="AlphaFoldDB" id="A0A6S7B3K1"/>
<evidence type="ECO:0000313" key="5">
    <source>
        <dbReference type="Proteomes" id="UP000494115"/>
    </source>
</evidence>
<organism evidence="4 5">
    <name type="scientific">Pararobbsia alpina</name>
    <dbReference type="NCBI Taxonomy" id="621374"/>
    <lineage>
        <taxon>Bacteria</taxon>
        <taxon>Pseudomonadati</taxon>
        <taxon>Pseudomonadota</taxon>
        <taxon>Betaproteobacteria</taxon>
        <taxon>Burkholderiales</taxon>
        <taxon>Burkholderiaceae</taxon>
        <taxon>Pararobbsia</taxon>
    </lineage>
</organism>
<gene>
    <name evidence="4" type="primary">cheY_2</name>
    <name evidence="4" type="ORF">LMG28138_00532</name>
</gene>
<dbReference type="Proteomes" id="UP000494115">
    <property type="component" value="Unassembled WGS sequence"/>
</dbReference>
<dbReference type="PROSITE" id="PS50110">
    <property type="entry name" value="RESPONSE_REGULATORY"/>
    <property type="match status" value="1"/>
</dbReference>
<dbReference type="Pfam" id="PF00072">
    <property type="entry name" value="Response_reg"/>
    <property type="match status" value="1"/>
</dbReference>
<sequence length="125" mass="13558">MSRRILAADDSAAMREILLATLSEAGYLVTIACDGQDALRHALSQTFDLVLTDQHMPVMDGLTLIQSLRQMEAYDAVPILVLTTEFGESFKTAAREAGASGWLLKPLDPQTLTEVVSELVLHEGA</sequence>
<proteinExistence type="predicted"/>